<evidence type="ECO:0000256" key="2">
    <source>
        <dbReference type="ARBA" id="ARBA00009897"/>
    </source>
</evidence>
<feature type="domain" description="GS catalytic" evidence="15">
    <location>
        <begin position="107"/>
        <end position="443"/>
    </location>
</feature>
<keyword evidence="5" id="KW-0963">Cytoplasm</keyword>
<evidence type="ECO:0000259" key="15">
    <source>
        <dbReference type="PROSITE" id="PS51987"/>
    </source>
</evidence>
<dbReference type="Gene3D" id="3.30.590.10">
    <property type="entry name" value="Glutamine synthetase/guanido kinase, catalytic domain"/>
    <property type="match status" value="1"/>
</dbReference>
<evidence type="ECO:0000256" key="11">
    <source>
        <dbReference type="ARBA" id="ARBA00030668"/>
    </source>
</evidence>
<dbReference type="PROSITE" id="PS51986">
    <property type="entry name" value="GS_BETA_GRASP"/>
    <property type="match status" value="1"/>
</dbReference>
<evidence type="ECO:0000256" key="1">
    <source>
        <dbReference type="ARBA" id="ARBA00004496"/>
    </source>
</evidence>
<evidence type="ECO:0000256" key="4">
    <source>
        <dbReference type="ARBA" id="ARBA00021364"/>
    </source>
</evidence>
<dbReference type="InterPro" id="IPR008146">
    <property type="entry name" value="Gln_synth_cat_dom"/>
</dbReference>
<keyword evidence="8" id="KW-0547">Nucleotide-binding</keyword>
<evidence type="ECO:0000256" key="5">
    <source>
        <dbReference type="ARBA" id="ARBA00022490"/>
    </source>
</evidence>
<evidence type="ECO:0000256" key="6">
    <source>
        <dbReference type="ARBA" id="ARBA00022598"/>
    </source>
</evidence>
<dbReference type="EMBL" id="JACSRA010000002">
    <property type="protein sequence ID" value="MBD7910176.1"/>
    <property type="molecule type" value="Genomic_DNA"/>
</dbReference>
<dbReference type="Pfam" id="PF03951">
    <property type="entry name" value="Gln-synt_N"/>
    <property type="match status" value="1"/>
</dbReference>
<accession>A0ABR8PPR8</accession>
<comment type="subcellular location">
    <subcellularLocation>
        <location evidence="1">Cytoplasm</location>
    </subcellularLocation>
</comment>
<evidence type="ECO:0000256" key="7">
    <source>
        <dbReference type="ARBA" id="ARBA00022723"/>
    </source>
</evidence>
<evidence type="ECO:0000313" key="16">
    <source>
        <dbReference type="EMBL" id="MBD7910176.1"/>
    </source>
</evidence>
<dbReference type="RefSeq" id="WP_191767603.1">
    <property type="nucleotide sequence ID" value="NZ_JACSRA010000002.1"/>
</dbReference>
<name>A0ABR8PPR8_9CLOT</name>
<dbReference type="InterPro" id="IPR014746">
    <property type="entry name" value="Gln_synth/guanido_kin_cat_dom"/>
</dbReference>
<dbReference type="GO" id="GO:0004356">
    <property type="term" value="F:glutamine synthetase activity"/>
    <property type="evidence" value="ECO:0007669"/>
    <property type="project" value="UniProtKB-EC"/>
</dbReference>
<evidence type="ECO:0000256" key="9">
    <source>
        <dbReference type="ARBA" id="ARBA00022840"/>
    </source>
</evidence>
<evidence type="ECO:0000256" key="8">
    <source>
        <dbReference type="ARBA" id="ARBA00022741"/>
    </source>
</evidence>
<dbReference type="Gene3D" id="3.10.20.70">
    <property type="entry name" value="Glutamine synthetase, N-terminal domain"/>
    <property type="match status" value="1"/>
</dbReference>
<dbReference type="Pfam" id="PF00120">
    <property type="entry name" value="Gln-synt_C"/>
    <property type="match status" value="1"/>
</dbReference>
<dbReference type="NCBIfam" id="TIGR00653">
    <property type="entry name" value="GlnA"/>
    <property type="match status" value="1"/>
</dbReference>
<comment type="similarity">
    <text evidence="2 12 13">Belongs to the glutamine synthetase family.</text>
</comment>
<feature type="domain" description="GS beta-grasp" evidence="14">
    <location>
        <begin position="15"/>
        <end position="100"/>
    </location>
</feature>
<organism evidence="16 17">
    <name type="scientific">Clostridium cibarium</name>
    <dbReference type="NCBI Taxonomy" id="2762247"/>
    <lineage>
        <taxon>Bacteria</taxon>
        <taxon>Bacillati</taxon>
        <taxon>Bacillota</taxon>
        <taxon>Clostridia</taxon>
        <taxon>Eubacteriales</taxon>
        <taxon>Clostridiaceae</taxon>
        <taxon>Clostridium</taxon>
    </lineage>
</organism>
<evidence type="ECO:0000259" key="14">
    <source>
        <dbReference type="PROSITE" id="PS51986"/>
    </source>
</evidence>
<keyword evidence="6 16" id="KW-0436">Ligase</keyword>
<evidence type="ECO:0000256" key="10">
    <source>
        <dbReference type="ARBA" id="ARBA00030136"/>
    </source>
</evidence>
<dbReference type="SUPFAM" id="SSF54368">
    <property type="entry name" value="Glutamine synthetase, N-terminal domain"/>
    <property type="match status" value="1"/>
</dbReference>
<evidence type="ECO:0000256" key="12">
    <source>
        <dbReference type="PROSITE-ProRule" id="PRU01330"/>
    </source>
</evidence>
<evidence type="ECO:0000256" key="13">
    <source>
        <dbReference type="RuleBase" id="RU000384"/>
    </source>
</evidence>
<dbReference type="SMART" id="SM01230">
    <property type="entry name" value="Gln-synt_C"/>
    <property type="match status" value="1"/>
</dbReference>
<dbReference type="InterPro" id="IPR036651">
    <property type="entry name" value="Gln_synt_N_sf"/>
</dbReference>
<evidence type="ECO:0000256" key="3">
    <source>
        <dbReference type="ARBA" id="ARBA00012937"/>
    </source>
</evidence>
<keyword evidence="17" id="KW-1185">Reference proteome</keyword>
<comment type="caution">
    <text evidence="16">The sequence shown here is derived from an EMBL/GenBank/DDBJ whole genome shotgun (WGS) entry which is preliminary data.</text>
</comment>
<sequence length="443" mass="50564">MDQTIAEILRFIEENDIKFIKLQFCDVCGELKSISIMASQLERAFLHGICFDASSIKGFLNIEESDLFLFPDPSTLAILPWRPQEGRVARFFCDIRTPEGEIFKGDCRNILKKAVQELWELGYTAKVGPECEFYLFKTDDEGEPILIPHDGAGYFEVAPFDKGENIRREICLTLEEMGLTPESSHHESGPGQNEIDFMHDNALSSADNFITFKNVIKTIASLNGLHASFMPKPLLNKSGSGLHINLSISKEDKNLFHNDGVHNKVAEGFIAGIMYRIKEITAVLNPTINSYKRFGSFEAPKYVTWSHKNRSQLIRIPASRGEYSRMELRSPDSTCNPYIAFSLLIYAGMEGIKKRRVLPDAVEGNLYSNVDNIEVDKFDKLPSNLNEALHIMKNSDFVKEVLGEFVYNKFLKIKLKEWSDYESKCTVHDEVSEWEISNYFYRL</sequence>
<dbReference type="EC" id="6.3.1.2" evidence="3"/>
<reference evidence="16 17" key="1">
    <citation type="submission" date="2020-08" db="EMBL/GenBank/DDBJ databases">
        <title>A Genomic Blueprint of the Chicken Gut Microbiome.</title>
        <authorList>
            <person name="Gilroy R."/>
            <person name="Ravi A."/>
            <person name="Getino M."/>
            <person name="Pursley I."/>
            <person name="Horton D.L."/>
            <person name="Alikhan N.-F."/>
            <person name="Baker D."/>
            <person name="Gharbi K."/>
            <person name="Hall N."/>
            <person name="Watson M."/>
            <person name="Adriaenssens E.M."/>
            <person name="Foster-Nyarko E."/>
            <person name="Jarju S."/>
            <person name="Secka A."/>
            <person name="Antonio M."/>
            <person name="Oren A."/>
            <person name="Chaudhuri R."/>
            <person name="La Ragione R.M."/>
            <person name="Hildebrand F."/>
            <person name="Pallen M.J."/>
        </authorList>
    </citation>
    <scope>NUCLEOTIDE SEQUENCE [LARGE SCALE GENOMIC DNA]</scope>
    <source>
        <strain evidence="16 17">Sa3CVN1</strain>
    </source>
</reference>
<dbReference type="InterPro" id="IPR008147">
    <property type="entry name" value="Gln_synt_N"/>
</dbReference>
<dbReference type="PANTHER" id="PTHR43785">
    <property type="entry name" value="GAMMA-GLUTAMYLPUTRESCINE SYNTHETASE"/>
    <property type="match status" value="1"/>
</dbReference>
<proteinExistence type="inferred from homology"/>
<dbReference type="Proteomes" id="UP000627781">
    <property type="component" value="Unassembled WGS sequence"/>
</dbReference>
<evidence type="ECO:0000313" key="17">
    <source>
        <dbReference type="Proteomes" id="UP000627781"/>
    </source>
</evidence>
<dbReference type="PANTHER" id="PTHR43785:SF12">
    <property type="entry name" value="TYPE-1 GLUTAMINE SYNTHETASE 2"/>
    <property type="match status" value="1"/>
</dbReference>
<dbReference type="SUPFAM" id="SSF55931">
    <property type="entry name" value="Glutamine synthetase/guanido kinase"/>
    <property type="match status" value="1"/>
</dbReference>
<gene>
    <name evidence="16" type="primary">glnA</name>
    <name evidence="16" type="ORF">H9661_02295</name>
</gene>
<keyword evidence="7" id="KW-0479">Metal-binding</keyword>
<dbReference type="InterPro" id="IPR004809">
    <property type="entry name" value="Gln_synth_I"/>
</dbReference>
<dbReference type="PROSITE" id="PS51987">
    <property type="entry name" value="GS_CATALYTIC"/>
    <property type="match status" value="1"/>
</dbReference>
<keyword evidence="9" id="KW-0067">ATP-binding</keyword>
<protein>
    <recommendedName>
        <fullName evidence="4">Glutamine synthetase</fullName>
        <ecNumber evidence="3">6.3.1.2</ecNumber>
    </recommendedName>
    <alternativeName>
        <fullName evidence="11">Glutamate--ammonia ligase</fullName>
    </alternativeName>
    <alternativeName>
        <fullName evidence="10">Glutamine synthetase I alpha</fullName>
    </alternativeName>
</protein>